<evidence type="ECO:0000259" key="1">
    <source>
        <dbReference type="Pfam" id="PF04149"/>
    </source>
</evidence>
<keyword evidence="3" id="KW-1185">Reference proteome</keyword>
<dbReference type="Pfam" id="PF04149">
    <property type="entry name" value="DUF397"/>
    <property type="match status" value="1"/>
</dbReference>
<sequence length="117" mass="12248">MSTRFFKSTHSGANGTCVEIAHRADAVLIRDSKYSGPAADQPIIAIAARHWHSFLDTVRSGASGLVAEDISLTVDSDGSARIADGAVVLAYDAAEWDAFVKGVADGQFGRPVELSGV</sequence>
<accession>A0A9X2ED06</accession>
<dbReference type="AlphaFoldDB" id="A0A9X2ED06"/>
<name>A0A9X2ED06_9NOCA</name>
<gene>
    <name evidence="2" type="ORF">NDR86_34405</name>
</gene>
<reference evidence="2" key="1">
    <citation type="submission" date="2022-06" db="EMBL/GenBank/DDBJ databases">
        <title>Novel species in genus nocardia.</title>
        <authorList>
            <person name="Li F."/>
        </authorList>
    </citation>
    <scope>NUCLEOTIDE SEQUENCE</scope>
    <source>
        <strain evidence="2">CDC141</strain>
    </source>
</reference>
<protein>
    <submittedName>
        <fullName evidence="2">DUF397 domain-containing protein</fullName>
    </submittedName>
</protein>
<evidence type="ECO:0000313" key="3">
    <source>
        <dbReference type="Proteomes" id="UP001139157"/>
    </source>
</evidence>
<comment type="caution">
    <text evidence="2">The sequence shown here is derived from an EMBL/GenBank/DDBJ whole genome shotgun (WGS) entry which is preliminary data.</text>
</comment>
<dbReference type="RefSeq" id="WP_251918097.1">
    <property type="nucleotide sequence ID" value="NZ_JAMRXG010000024.1"/>
</dbReference>
<feature type="domain" description="DUF397" evidence="1">
    <location>
        <begin position="4"/>
        <end position="59"/>
    </location>
</feature>
<proteinExistence type="predicted"/>
<dbReference type="InterPro" id="IPR007278">
    <property type="entry name" value="DUF397"/>
</dbReference>
<dbReference type="EMBL" id="JAMRXG010000024">
    <property type="protein sequence ID" value="MCM6778589.1"/>
    <property type="molecule type" value="Genomic_DNA"/>
</dbReference>
<evidence type="ECO:0000313" key="2">
    <source>
        <dbReference type="EMBL" id="MCM6778589.1"/>
    </source>
</evidence>
<organism evidence="2 3">
    <name type="scientific">Nocardia pulmonis</name>
    <dbReference type="NCBI Taxonomy" id="2951408"/>
    <lineage>
        <taxon>Bacteria</taxon>
        <taxon>Bacillati</taxon>
        <taxon>Actinomycetota</taxon>
        <taxon>Actinomycetes</taxon>
        <taxon>Mycobacteriales</taxon>
        <taxon>Nocardiaceae</taxon>
        <taxon>Nocardia</taxon>
    </lineage>
</organism>
<dbReference type="Proteomes" id="UP001139157">
    <property type="component" value="Unassembled WGS sequence"/>
</dbReference>